<evidence type="ECO:0000259" key="7">
    <source>
        <dbReference type="Pfam" id="PF03553"/>
    </source>
</evidence>
<keyword evidence="4 6" id="KW-1133">Transmembrane helix</keyword>
<evidence type="ECO:0000256" key="4">
    <source>
        <dbReference type="ARBA" id="ARBA00022989"/>
    </source>
</evidence>
<feature type="transmembrane region" description="Helical" evidence="6">
    <location>
        <begin position="448"/>
        <end position="468"/>
    </location>
</feature>
<feature type="transmembrane region" description="Helical" evidence="6">
    <location>
        <begin position="360"/>
        <end position="381"/>
    </location>
</feature>
<evidence type="ECO:0000256" key="5">
    <source>
        <dbReference type="ARBA" id="ARBA00023136"/>
    </source>
</evidence>
<dbReference type="PANTHER" id="PTHR43478">
    <property type="entry name" value="NA+/H+ ANTIPORTER-RELATED"/>
    <property type="match status" value="1"/>
</dbReference>
<feature type="transmembrane region" description="Helical" evidence="6">
    <location>
        <begin position="393"/>
        <end position="418"/>
    </location>
</feature>
<dbReference type="Proteomes" id="UP000288405">
    <property type="component" value="Unassembled WGS sequence"/>
</dbReference>
<dbReference type="AlphaFoldDB" id="A0A432WGE6"/>
<comment type="caution">
    <text evidence="8">The sequence shown here is derived from an EMBL/GenBank/DDBJ whole genome shotgun (WGS) entry which is preliminary data.</text>
</comment>
<dbReference type="Pfam" id="PF03553">
    <property type="entry name" value="Na_H_antiporter"/>
    <property type="match status" value="1"/>
</dbReference>
<feature type="transmembrane region" description="Helical" evidence="6">
    <location>
        <begin position="286"/>
        <end position="306"/>
    </location>
</feature>
<feature type="domain" description="Na+/H+ antiporter NhaC-like C-terminal" evidence="7">
    <location>
        <begin position="159"/>
        <end position="467"/>
    </location>
</feature>
<sequence>MNTELGWISLLPSLLAILFAIVTRKVIWALLGGVLLAHVLLFMPQVGVGLWSGTTSLFETLVNPSNQLIWGFTLAIGALFGVLERGGTFVHFVRALEQKQLVPNKRRARLFTWVLGVVVFIESNVSIMTSGTTSRPVYDKLGISRQKLAYLVDSTCAPVCILIPLNAWGAFNLGLIGNQGVADPLTTLVYAVVLNFYAIVALMLAFGVAWTGWSFGPMQKYEREARVKVAERLEQEKKPGQNHIPKQAINRGALATVLISLVTMVLLVPIMLYITGDGSIVRGRGMVSVFVAIVTALIIAIIGTWLSLRTPVKVIAEAVLRGAWKILPLAVILWLAITLGDATRALGSGAYLADILNEALPTWMLPALIFLLAALTAFAIGSSWGTFAIMLPLAIPLAMSLDLPVPLLIAAALSGGIFGDHASPISDTTIIASLAAGVDHIEHVQTQLPYAVLAAVITTVLFAAAGMMM</sequence>
<dbReference type="EMBL" id="PIPM01000006">
    <property type="protein sequence ID" value="RUO32787.1"/>
    <property type="molecule type" value="Genomic_DNA"/>
</dbReference>
<evidence type="ECO:0000256" key="6">
    <source>
        <dbReference type="SAM" id="Phobius"/>
    </source>
</evidence>
<dbReference type="InterPro" id="IPR018461">
    <property type="entry name" value="Na/H_Antiport_NhaC-like_C"/>
</dbReference>
<feature type="transmembrane region" description="Helical" evidence="6">
    <location>
        <begin position="188"/>
        <end position="213"/>
    </location>
</feature>
<gene>
    <name evidence="8" type="ORF">CWE11_07060</name>
</gene>
<feature type="transmembrane region" description="Helical" evidence="6">
    <location>
        <begin position="318"/>
        <end position="340"/>
    </location>
</feature>
<dbReference type="RefSeq" id="WP_126776914.1">
    <property type="nucleotide sequence ID" value="NZ_PIPM01000006.1"/>
</dbReference>
<reference evidence="8 9" key="1">
    <citation type="journal article" date="2011" name="Front. Microbiol.">
        <title>Genomic signatures of strain selection and enhancement in Bacillus atrophaeus var. globigii, a historical biowarfare simulant.</title>
        <authorList>
            <person name="Gibbons H.S."/>
            <person name="Broomall S.M."/>
            <person name="McNew L.A."/>
            <person name="Daligault H."/>
            <person name="Chapman C."/>
            <person name="Bruce D."/>
            <person name="Karavis M."/>
            <person name="Krepps M."/>
            <person name="McGregor P.A."/>
            <person name="Hong C."/>
            <person name="Park K.H."/>
            <person name="Akmal A."/>
            <person name="Feldman A."/>
            <person name="Lin J.S."/>
            <person name="Chang W.E."/>
            <person name="Higgs B.W."/>
            <person name="Demirev P."/>
            <person name="Lindquist J."/>
            <person name="Liem A."/>
            <person name="Fochler E."/>
            <person name="Read T.D."/>
            <person name="Tapia R."/>
            <person name="Johnson S."/>
            <person name="Bishop-Lilly K.A."/>
            <person name="Detter C."/>
            <person name="Han C."/>
            <person name="Sozhamannan S."/>
            <person name="Rosenzweig C.N."/>
            <person name="Skowronski E.W."/>
        </authorList>
    </citation>
    <scope>NUCLEOTIDE SEQUENCE [LARGE SCALE GENOMIC DNA]</scope>
    <source>
        <strain evidence="8 9">GYP-17</strain>
    </source>
</reference>
<organism evidence="8 9">
    <name type="scientific">Aliidiomarina sanyensis</name>
    <dbReference type="NCBI Taxonomy" id="1249555"/>
    <lineage>
        <taxon>Bacteria</taxon>
        <taxon>Pseudomonadati</taxon>
        <taxon>Pseudomonadota</taxon>
        <taxon>Gammaproteobacteria</taxon>
        <taxon>Alteromonadales</taxon>
        <taxon>Idiomarinaceae</taxon>
        <taxon>Aliidiomarina</taxon>
    </lineage>
</organism>
<feature type="transmembrane region" description="Helical" evidence="6">
    <location>
        <begin position="68"/>
        <end position="90"/>
    </location>
</feature>
<dbReference type="PANTHER" id="PTHR43478:SF1">
    <property type="entry name" value="NA+_H+ ANTIPORTER NHAC-LIKE C-TERMINAL DOMAIN-CONTAINING PROTEIN"/>
    <property type="match status" value="1"/>
</dbReference>
<feature type="transmembrane region" description="Helical" evidence="6">
    <location>
        <begin position="110"/>
        <end position="129"/>
    </location>
</feature>
<keyword evidence="9" id="KW-1185">Reference proteome</keyword>
<name>A0A432WGE6_9GAMM</name>
<dbReference type="OrthoDB" id="9762978at2"/>
<feature type="transmembrane region" description="Helical" evidence="6">
    <location>
        <begin position="6"/>
        <end position="22"/>
    </location>
</feature>
<proteinExistence type="predicted"/>
<evidence type="ECO:0000313" key="8">
    <source>
        <dbReference type="EMBL" id="RUO32787.1"/>
    </source>
</evidence>
<dbReference type="GO" id="GO:0005886">
    <property type="term" value="C:plasma membrane"/>
    <property type="evidence" value="ECO:0007669"/>
    <property type="project" value="UniProtKB-SubCell"/>
</dbReference>
<feature type="transmembrane region" description="Helical" evidence="6">
    <location>
        <begin position="253"/>
        <end position="274"/>
    </location>
</feature>
<evidence type="ECO:0000313" key="9">
    <source>
        <dbReference type="Proteomes" id="UP000288405"/>
    </source>
</evidence>
<protein>
    <submittedName>
        <fullName evidence="8">Sodium:proton antiporter</fullName>
    </submittedName>
</protein>
<comment type="subcellular location">
    <subcellularLocation>
        <location evidence="1">Cell membrane</location>
        <topology evidence="1">Multi-pass membrane protein</topology>
    </subcellularLocation>
</comment>
<evidence type="ECO:0000256" key="3">
    <source>
        <dbReference type="ARBA" id="ARBA00022692"/>
    </source>
</evidence>
<keyword evidence="5 6" id="KW-0472">Membrane</keyword>
<evidence type="ECO:0000256" key="1">
    <source>
        <dbReference type="ARBA" id="ARBA00004651"/>
    </source>
</evidence>
<feature type="transmembrane region" description="Helical" evidence="6">
    <location>
        <begin position="29"/>
        <end position="48"/>
    </location>
</feature>
<keyword evidence="2" id="KW-1003">Cell membrane</keyword>
<keyword evidence="3 6" id="KW-0812">Transmembrane</keyword>
<accession>A0A432WGE6</accession>
<evidence type="ECO:0000256" key="2">
    <source>
        <dbReference type="ARBA" id="ARBA00022475"/>
    </source>
</evidence>